<protein>
    <submittedName>
        <fullName evidence="1">Uncharacterized protein</fullName>
    </submittedName>
</protein>
<evidence type="ECO:0000313" key="2">
    <source>
        <dbReference type="Proteomes" id="UP000828390"/>
    </source>
</evidence>
<evidence type="ECO:0000313" key="1">
    <source>
        <dbReference type="EMBL" id="KAH3817244.1"/>
    </source>
</evidence>
<sequence>MLQPLYKSFLSLRRLRDGASWSLPEVDCCESDVYTGNKQPLSGINEELISS</sequence>
<dbReference type="AlphaFoldDB" id="A0A9D4GKR8"/>
<comment type="caution">
    <text evidence="1">The sequence shown here is derived from an EMBL/GenBank/DDBJ whole genome shotgun (WGS) entry which is preliminary data.</text>
</comment>
<gene>
    <name evidence="1" type="ORF">DPMN_118776</name>
</gene>
<organism evidence="1 2">
    <name type="scientific">Dreissena polymorpha</name>
    <name type="common">Zebra mussel</name>
    <name type="synonym">Mytilus polymorpha</name>
    <dbReference type="NCBI Taxonomy" id="45954"/>
    <lineage>
        <taxon>Eukaryota</taxon>
        <taxon>Metazoa</taxon>
        <taxon>Spiralia</taxon>
        <taxon>Lophotrochozoa</taxon>
        <taxon>Mollusca</taxon>
        <taxon>Bivalvia</taxon>
        <taxon>Autobranchia</taxon>
        <taxon>Heteroconchia</taxon>
        <taxon>Euheterodonta</taxon>
        <taxon>Imparidentia</taxon>
        <taxon>Neoheterodontei</taxon>
        <taxon>Myida</taxon>
        <taxon>Dreissenoidea</taxon>
        <taxon>Dreissenidae</taxon>
        <taxon>Dreissena</taxon>
    </lineage>
</organism>
<reference evidence="1" key="2">
    <citation type="submission" date="2020-11" db="EMBL/GenBank/DDBJ databases">
        <authorList>
            <person name="McCartney M.A."/>
            <person name="Auch B."/>
            <person name="Kono T."/>
            <person name="Mallez S."/>
            <person name="Becker A."/>
            <person name="Gohl D.M."/>
            <person name="Silverstein K.A.T."/>
            <person name="Koren S."/>
            <person name="Bechman K.B."/>
            <person name="Herman A."/>
            <person name="Abrahante J.E."/>
            <person name="Garbe J."/>
        </authorList>
    </citation>
    <scope>NUCLEOTIDE SEQUENCE</scope>
    <source>
        <strain evidence="1">Duluth1</strain>
        <tissue evidence="1">Whole animal</tissue>
    </source>
</reference>
<accession>A0A9D4GKR8</accession>
<name>A0A9D4GKR8_DREPO</name>
<dbReference type="Proteomes" id="UP000828390">
    <property type="component" value="Unassembled WGS sequence"/>
</dbReference>
<dbReference type="EMBL" id="JAIWYP010000005">
    <property type="protein sequence ID" value="KAH3817244.1"/>
    <property type="molecule type" value="Genomic_DNA"/>
</dbReference>
<reference evidence="1" key="1">
    <citation type="journal article" date="2019" name="bioRxiv">
        <title>The Genome of the Zebra Mussel, Dreissena polymorpha: A Resource for Invasive Species Research.</title>
        <authorList>
            <person name="McCartney M.A."/>
            <person name="Auch B."/>
            <person name="Kono T."/>
            <person name="Mallez S."/>
            <person name="Zhang Y."/>
            <person name="Obille A."/>
            <person name="Becker A."/>
            <person name="Abrahante J.E."/>
            <person name="Garbe J."/>
            <person name="Badalamenti J.P."/>
            <person name="Herman A."/>
            <person name="Mangelson H."/>
            <person name="Liachko I."/>
            <person name="Sullivan S."/>
            <person name="Sone E.D."/>
            <person name="Koren S."/>
            <person name="Silverstein K.A.T."/>
            <person name="Beckman K.B."/>
            <person name="Gohl D.M."/>
        </authorList>
    </citation>
    <scope>NUCLEOTIDE SEQUENCE</scope>
    <source>
        <strain evidence="1">Duluth1</strain>
        <tissue evidence="1">Whole animal</tissue>
    </source>
</reference>
<proteinExistence type="predicted"/>
<keyword evidence="2" id="KW-1185">Reference proteome</keyword>